<evidence type="ECO:0000313" key="3">
    <source>
        <dbReference type="Proteomes" id="UP000006304"/>
    </source>
</evidence>
<organism evidence="2 3">
    <name type="scientific">Nocardia brasiliensis (strain ATCC 700358 / HUJEG-1)</name>
    <dbReference type="NCBI Taxonomy" id="1133849"/>
    <lineage>
        <taxon>Bacteria</taxon>
        <taxon>Bacillati</taxon>
        <taxon>Actinomycetota</taxon>
        <taxon>Actinomycetes</taxon>
        <taxon>Mycobacteriales</taxon>
        <taxon>Nocardiaceae</taxon>
        <taxon>Nocardia</taxon>
    </lineage>
</organism>
<reference evidence="2 3" key="1">
    <citation type="journal article" date="2012" name="J. Bacteriol.">
        <title>Complete genome sequence of Nocardia brasiliensis HUJEG-1.</title>
        <authorList>
            <person name="Vera-Cabrera L."/>
            <person name="Ortiz-Lopez R."/>
            <person name="Elizondo-Gonzalez R."/>
            <person name="Perez-Maya A.A."/>
            <person name="Ocampo-Candiani J."/>
        </authorList>
    </citation>
    <scope>NUCLEOTIDE SEQUENCE [LARGE SCALE GENOMIC DNA]</scope>
    <source>
        <strain evidence="3">ATCC 700358</strain>
    </source>
</reference>
<dbReference type="SUPFAM" id="SSF54197">
    <property type="entry name" value="HIT-like"/>
    <property type="match status" value="1"/>
</dbReference>
<dbReference type="EMBL" id="CP003876">
    <property type="protein sequence ID" value="AFU02810.1"/>
    <property type="molecule type" value="Genomic_DNA"/>
</dbReference>
<dbReference type="AlphaFoldDB" id="K0F140"/>
<accession>K0F140</accession>
<keyword evidence="3" id="KW-1185">Reference proteome</keyword>
<evidence type="ECO:0000256" key="1">
    <source>
        <dbReference type="SAM" id="MobiDB-lite"/>
    </source>
</evidence>
<sequence length="113" mass="12468">MHECGFCARAVAPENIVEQWPDADLISPVNPVTTGHVMVVPHQHGSFSDSAFARSAMEHAAEWASRTPDQSANLVAPFGPDVQNNDHSKIHYVPRHYGDQLPMPWTPQQSGKE</sequence>
<evidence type="ECO:0000313" key="2">
    <source>
        <dbReference type="EMBL" id="AFU02810.1"/>
    </source>
</evidence>
<dbReference type="STRING" id="1133849.O3I_024275"/>
<gene>
    <name evidence="2" type="ORF">O3I_024275</name>
</gene>
<dbReference type="InterPro" id="IPR036265">
    <property type="entry name" value="HIT-like_sf"/>
</dbReference>
<dbReference type="eggNOG" id="COG0537">
    <property type="taxonomic scope" value="Bacteria"/>
</dbReference>
<proteinExistence type="predicted"/>
<dbReference type="Proteomes" id="UP000006304">
    <property type="component" value="Chromosome"/>
</dbReference>
<name>K0F140_NOCB7</name>
<dbReference type="HOGENOM" id="CLU_2130830_0_0_11"/>
<protein>
    <submittedName>
        <fullName evidence="2">Histidine triad (HIT) protein</fullName>
    </submittedName>
</protein>
<dbReference type="Gene3D" id="3.30.428.10">
    <property type="entry name" value="HIT-like"/>
    <property type="match status" value="1"/>
</dbReference>
<dbReference type="KEGG" id="nbr:O3I_024275"/>
<feature type="region of interest" description="Disordered" evidence="1">
    <location>
        <begin position="64"/>
        <end position="88"/>
    </location>
</feature>